<evidence type="ECO:0000256" key="1">
    <source>
        <dbReference type="ARBA" id="ARBA00001974"/>
    </source>
</evidence>
<organism evidence="8 9">
    <name type="scientific">Actinomortierella ambigua</name>
    <dbReference type="NCBI Taxonomy" id="1343610"/>
    <lineage>
        <taxon>Eukaryota</taxon>
        <taxon>Fungi</taxon>
        <taxon>Fungi incertae sedis</taxon>
        <taxon>Mucoromycota</taxon>
        <taxon>Mortierellomycotina</taxon>
        <taxon>Mortierellomycetes</taxon>
        <taxon>Mortierellales</taxon>
        <taxon>Mortierellaceae</taxon>
        <taxon>Actinomortierella</taxon>
    </lineage>
</organism>
<evidence type="ECO:0000256" key="4">
    <source>
        <dbReference type="ARBA" id="ARBA00022827"/>
    </source>
</evidence>
<dbReference type="InterPro" id="IPR012951">
    <property type="entry name" value="BBE"/>
</dbReference>
<dbReference type="GO" id="GO:0016491">
    <property type="term" value="F:oxidoreductase activity"/>
    <property type="evidence" value="ECO:0007669"/>
    <property type="project" value="UniProtKB-KW"/>
</dbReference>
<evidence type="ECO:0000256" key="3">
    <source>
        <dbReference type="ARBA" id="ARBA00022630"/>
    </source>
</evidence>
<dbReference type="InterPro" id="IPR050416">
    <property type="entry name" value="FAD-linked_Oxidoreductase"/>
</dbReference>
<name>A0A9P6U7S4_9FUNG</name>
<dbReference type="GO" id="GO:0071949">
    <property type="term" value="F:FAD binding"/>
    <property type="evidence" value="ECO:0007669"/>
    <property type="project" value="InterPro"/>
</dbReference>
<keyword evidence="5" id="KW-0560">Oxidoreductase</keyword>
<evidence type="ECO:0000256" key="5">
    <source>
        <dbReference type="ARBA" id="ARBA00023002"/>
    </source>
</evidence>
<dbReference type="Gene3D" id="3.40.462.20">
    <property type="match status" value="1"/>
</dbReference>
<dbReference type="Proteomes" id="UP000807716">
    <property type="component" value="Unassembled WGS sequence"/>
</dbReference>
<dbReference type="InterPro" id="IPR016169">
    <property type="entry name" value="FAD-bd_PCMH_sub2"/>
</dbReference>
<protein>
    <recommendedName>
        <fullName evidence="7">FAD-binding PCMH-type domain-containing protein</fullName>
    </recommendedName>
</protein>
<dbReference type="Pfam" id="PF08031">
    <property type="entry name" value="BBE"/>
    <property type="match status" value="1"/>
</dbReference>
<evidence type="ECO:0000259" key="7">
    <source>
        <dbReference type="PROSITE" id="PS51387"/>
    </source>
</evidence>
<comment type="cofactor">
    <cofactor evidence="1">
        <name>FAD</name>
        <dbReference type="ChEBI" id="CHEBI:57692"/>
    </cofactor>
</comment>
<dbReference type="PANTHER" id="PTHR42973">
    <property type="entry name" value="BINDING OXIDOREDUCTASE, PUTATIVE (AFU_ORTHOLOGUE AFUA_1G17690)-RELATED"/>
    <property type="match status" value="1"/>
</dbReference>
<comment type="similarity">
    <text evidence="2">Belongs to the oxygen-dependent FAD-linked oxidoreductase family.</text>
</comment>
<feature type="chain" id="PRO_5040259137" description="FAD-binding PCMH-type domain-containing protein" evidence="6">
    <location>
        <begin position="24"/>
        <end position="506"/>
    </location>
</feature>
<comment type="caution">
    <text evidence="8">The sequence shown here is derived from an EMBL/GenBank/DDBJ whole genome shotgun (WGS) entry which is preliminary data.</text>
</comment>
<gene>
    <name evidence="8" type="ORF">DFQ27_002069</name>
</gene>
<keyword evidence="9" id="KW-1185">Reference proteome</keyword>
<feature type="signal peptide" evidence="6">
    <location>
        <begin position="1"/>
        <end position="23"/>
    </location>
</feature>
<evidence type="ECO:0000313" key="9">
    <source>
        <dbReference type="Proteomes" id="UP000807716"/>
    </source>
</evidence>
<sequence length="506" mass="55488">MIQRWLRLLALAAALALLGTIQAAPTDLVSCLSDIKSTSNASYLTTQSSASYKTERLVFDRNFDYLPLAIYHPGSEEDAAAAIQCAATYNVAVTPRSGGHSYEGYGNGGKDGSLVMNVDKLQKIEFDPATGIVTVGAGVRLGPLYTYLWENGQYLIAGGTCPSVGISGNALGGGLGMLSRKYGMLSDTVVGLRMIDAKGELWEANDNNNSDLYWALRGAGSGSFGLVTEFKIQAFKAPDKVTTMLIHWPFNMTRKVIEAYGRWGSPSLSEDLFPAMRFEKQIELQINFLGSLADAEAALAPLIQDAGPPSDKVVHEGTWMEAAILWGAVPNLEAFRNPDLTAHRYHRGRSLLYREPLSSADIDIIIEYLTHPPEHSTKVFVIIDIWRGKIDRPHTPSAFDAHRAVYHSINLSVEWKGDSGNASASAEECLAWSASFMSKLEDVFPGGRPNVEAYQNYIDRDLTNWLEAYYRGGLPRLQALKTKFDPQNVFSFPQSIPPMAGKFNSQ</sequence>
<keyword evidence="6" id="KW-0732">Signal</keyword>
<dbReference type="PROSITE" id="PS51387">
    <property type="entry name" value="FAD_PCMH"/>
    <property type="match status" value="1"/>
</dbReference>
<dbReference type="OrthoDB" id="415825at2759"/>
<evidence type="ECO:0000256" key="6">
    <source>
        <dbReference type="SAM" id="SignalP"/>
    </source>
</evidence>
<feature type="domain" description="FAD-binding PCMH-type" evidence="7">
    <location>
        <begin position="63"/>
        <end position="237"/>
    </location>
</feature>
<dbReference type="InterPro" id="IPR036318">
    <property type="entry name" value="FAD-bd_PCMH-like_sf"/>
</dbReference>
<dbReference type="InterPro" id="IPR006094">
    <property type="entry name" value="Oxid_FAD_bind_N"/>
</dbReference>
<keyword evidence="4" id="KW-0274">FAD</keyword>
<dbReference type="InterPro" id="IPR016166">
    <property type="entry name" value="FAD-bd_PCMH"/>
</dbReference>
<dbReference type="Pfam" id="PF01565">
    <property type="entry name" value="FAD_binding_4"/>
    <property type="match status" value="1"/>
</dbReference>
<evidence type="ECO:0000313" key="8">
    <source>
        <dbReference type="EMBL" id="KAG0262859.1"/>
    </source>
</evidence>
<reference evidence="8" key="1">
    <citation type="journal article" date="2020" name="Fungal Divers.">
        <title>Resolving the Mortierellaceae phylogeny through synthesis of multi-gene phylogenetics and phylogenomics.</title>
        <authorList>
            <person name="Vandepol N."/>
            <person name="Liber J."/>
            <person name="Desiro A."/>
            <person name="Na H."/>
            <person name="Kennedy M."/>
            <person name="Barry K."/>
            <person name="Grigoriev I.V."/>
            <person name="Miller A.N."/>
            <person name="O'Donnell K."/>
            <person name="Stajich J.E."/>
            <person name="Bonito G."/>
        </authorList>
    </citation>
    <scope>NUCLEOTIDE SEQUENCE</scope>
    <source>
        <strain evidence="8">BC1065</strain>
    </source>
</reference>
<dbReference type="AlphaFoldDB" id="A0A9P6U7S4"/>
<evidence type="ECO:0000256" key="2">
    <source>
        <dbReference type="ARBA" id="ARBA00005466"/>
    </source>
</evidence>
<dbReference type="Gene3D" id="3.30.465.10">
    <property type="match status" value="1"/>
</dbReference>
<dbReference type="EMBL" id="JAAAJB010000175">
    <property type="protein sequence ID" value="KAG0262859.1"/>
    <property type="molecule type" value="Genomic_DNA"/>
</dbReference>
<keyword evidence="3" id="KW-0285">Flavoprotein</keyword>
<proteinExistence type="inferred from homology"/>
<dbReference type="PANTHER" id="PTHR42973:SF39">
    <property type="entry name" value="FAD-BINDING PCMH-TYPE DOMAIN-CONTAINING PROTEIN"/>
    <property type="match status" value="1"/>
</dbReference>
<accession>A0A9P6U7S4</accession>
<dbReference type="SUPFAM" id="SSF56176">
    <property type="entry name" value="FAD-binding/transporter-associated domain-like"/>
    <property type="match status" value="1"/>
</dbReference>